<keyword evidence="3" id="KW-0862">Zinc</keyword>
<comment type="caution">
    <text evidence="7">The sequence shown here is derived from an EMBL/GenBank/DDBJ whole genome shotgun (WGS) entry which is preliminary data.</text>
</comment>
<dbReference type="GO" id="GO:0008270">
    <property type="term" value="F:zinc ion binding"/>
    <property type="evidence" value="ECO:0007669"/>
    <property type="project" value="UniProtKB-KW"/>
</dbReference>
<evidence type="ECO:0000313" key="7">
    <source>
        <dbReference type="EMBL" id="OQS05050.1"/>
    </source>
</evidence>
<evidence type="ECO:0000313" key="8">
    <source>
        <dbReference type="Proteomes" id="UP000243217"/>
    </source>
</evidence>
<name>A0A1W0A4U9_9STRA</name>
<feature type="compositionally biased region" description="Polar residues" evidence="5">
    <location>
        <begin position="213"/>
        <end position="241"/>
    </location>
</feature>
<dbReference type="Proteomes" id="UP000243217">
    <property type="component" value="Unassembled WGS sequence"/>
</dbReference>
<dbReference type="OrthoDB" id="10676881at2759"/>
<organism evidence="7 8">
    <name type="scientific">Thraustotheca clavata</name>
    <dbReference type="NCBI Taxonomy" id="74557"/>
    <lineage>
        <taxon>Eukaryota</taxon>
        <taxon>Sar</taxon>
        <taxon>Stramenopiles</taxon>
        <taxon>Oomycota</taxon>
        <taxon>Saprolegniomycetes</taxon>
        <taxon>Saprolegniales</taxon>
        <taxon>Achlyaceae</taxon>
        <taxon>Thraustotheca</taxon>
    </lineage>
</organism>
<feature type="domain" description="SWIM-type" evidence="6">
    <location>
        <begin position="68"/>
        <end position="100"/>
    </location>
</feature>
<dbReference type="InterPro" id="IPR006564">
    <property type="entry name" value="Znf_PMZ"/>
</dbReference>
<protein>
    <recommendedName>
        <fullName evidence="6">SWIM-type domain-containing protein</fullName>
    </recommendedName>
</protein>
<keyword evidence="2 4" id="KW-0863">Zinc-finger</keyword>
<accession>A0A1W0A4U9</accession>
<reference evidence="7 8" key="1">
    <citation type="journal article" date="2014" name="Genome Biol. Evol.">
        <title>The secreted proteins of Achlya hypogyna and Thraustotheca clavata identify the ancestral oomycete secretome and reveal gene acquisitions by horizontal gene transfer.</title>
        <authorList>
            <person name="Misner I."/>
            <person name="Blouin N."/>
            <person name="Leonard G."/>
            <person name="Richards T.A."/>
            <person name="Lane C.E."/>
        </authorList>
    </citation>
    <scope>NUCLEOTIDE SEQUENCE [LARGE SCALE GENOMIC DNA]</scope>
    <source>
        <strain evidence="7 8">ATCC 34112</strain>
    </source>
</reference>
<dbReference type="Pfam" id="PF04434">
    <property type="entry name" value="SWIM"/>
    <property type="match status" value="1"/>
</dbReference>
<feature type="compositionally biased region" description="Basic and acidic residues" evidence="5">
    <location>
        <begin position="199"/>
        <end position="211"/>
    </location>
</feature>
<evidence type="ECO:0000256" key="4">
    <source>
        <dbReference type="PROSITE-ProRule" id="PRU00325"/>
    </source>
</evidence>
<gene>
    <name evidence="7" type="ORF">THRCLA_02763</name>
</gene>
<dbReference type="InterPro" id="IPR007527">
    <property type="entry name" value="Znf_SWIM"/>
</dbReference>
<evidence type="ECO:0000256" key="2">
    <source>
        <dbReference type="ARBA" id="ARBA00022771"/>
    </source>
</evidence>
<feature type="region of interest" description="Disordered" evidence="5">
    <location>
        <begin position="176"/>
        <end position="247"/>
    </location>
</feature>
<dbReference type="AlphaFoldDB" id="A0A1W0A4U9"/>
<dbReference type="PROSITE" id="PS50966">
    <property type="entry name" value="ZF_SWIM"/>
    <property type="match status" value="1"/>
</dbReference>
<proteinExistence type="predicted"/>
<sequence>MHHIIDTFRSRFREVSLGGPNDLVDLARNYMNDLRRDATYYTVDFIAKSGEATVRHFKVPKEDMVARSIVRVRQMSCSCGLWQDLLLPCVHALAIEPRYAVPIIYLKKAPRSLYGQNLSTMEEFLLSESQEKLTTAPRAPLQQRIDEQHYPQTTNNVMHQTSNLPAISIPSIQQRTITPTSSQSSNSNATTNKNMTKNSSEHNCVRRHDENTIDLTNTPNDSEMENSQSEPNSKSTHNPNGQEHEAE</sequence>
<keyword evidence="1" id="KW-0479">Metal-binding</keyword>
<evidence type="ECO:0000256" key="3">
    <source>
        <dbReference type="ARBA" id="ARBA00022833"/>
    </source>
</evidence>
<dbReference type="SMART" id="SM00575">
    <property type="entry name" value="ZnF_PMZ"/>
    <property type="match status" value="1"/>
</dbReference>
<evidence type="ECO:0000256" key="5">
    <source>
        <dbReference type="SAM" id="MobiDB-lite"/>
    </source>
</evidence>
<keyword evidence="8" id="KW-1185">Reference proteome</keyword>
<evidence type="ECO:0000259" key="6">
    <source>
        <dbReference type="PROSITE" id="PS50966"/>
    </source>
</evidence>
<dbReference type="EMBL" id="JNBS01000513">
    <property type="protein sequence ID" value="OQS05050.1"/>
    <property type="molecule type" value="Genomic_DNA"/>
</dbReference>
<evidence type="ECO:0000256" key="1">
    <source>
        <dbReference type="ARBA" id="ARBA00022723"/>
    </source>
</evidence>
<feature type="compositionally biased region" description="Low complexity" evidence="5">
    <location>
        <begin position="178"/>
        <end position="198"/>
    </location>
</feature>